<comment type="caution">
    <text evidence="1">The sequence shown here is derived from an EMBL/GenBank/DDBJ whole genome shotgun (WGS) entry which is preliminary data.</text>
</comment>
<dbReference type="Proteomes" id="UP000789860">
    <property type="component" value="Unassembled WGS sequence"/>
</dbReference>
<name>A0ACA9MKW8_9GLOM</name>
<sequence length="49" mass="5560">ESDAELFVDNIQQKIISNGIKYSITESSNAETVENNYSSFLFSRKISNK</sequence>
<gene>
    <name evidence="1" type="ORF">SCALOS_LOCUS6861</name>
</gene>
<keyword evidence="2" id="KW-1185">Reference proteome</keyword>
<evidence type="ECO:0000313" key="1">
    <source>
        <dbReference type="EMBL" id="CAG8599006.1"/>
    </source>
</evidence>
<proteinExistence type="predicted"/>
<accession>A0ACA9MKW8</accession>
<reference evidence="1" key="1">
    <citation type="submission" date="2021-06" db="EMBL/GenBank/DDBJ databases">
        <authorList>
            <person name="Kallberg Y."/>
            <person name="Tangrot J."/>
            <person name="Rosling A."/>
        </authorList>
    </citation>
    <scope>NUCLEOTIDE SEQUENCE</scope>
    <source>
        <strain evidence="1">AU212A</strain>
    </source>
</reference>
<dbReference type="EMBL" id="CAJVPM010014091">
    <property type="protein sequence ID" value="CAG8599006.1"/>
    <property type="molecule type" value="Genomic_DNA"/>
</dbReference>
<feature type="non-terminal residue" evidence="1">
    <location>
        <position position="1"/>
    </location>
</feature>
<evidence type="ECO:0000313" key="2">
    <source>
        <dbReference type="Proteomes" id="UP000789860"/>
    </source>
</evidence>
<organism evidence="1 2">
    <name type="scientific">Scutellospora calospora</name>
    <dbReference type="NCBI Taxonomy" id="85575"/>
    <lineage>
        <taxon>Eukaryota</taxon>
        <taxon>Fungi</taxon>
        <taxon>Fungi incertae sedis</taxon>
        <taxon>Mucoromycota</taxon>
        <taxon>Glomeromycotina</taxon>
        <taxon>Glomeromycetes</taxon>
        <taxon>Diversisporales</taxon>
        <taxon>Gigasporaceae</taxon>
        <taxon>Scutellospora</taxon>
    </lineage>
</organism>
<protein>
    <submittedName>
        <fullName evidence="1">2040_t:CDS:1</fullName>
    </submittedName>
</protein>